<protein>
    <recommendedName>
        <fullName evidence="7">Outer membrane porin, OprD family</fullName>
    </recommendedName>
</protein>
<keyword evidence="6" id="KW-1185">Reference proteome</keyword>
<reference evidence="5 6" key="1">
    <citation type="journal article" date="2014" name="Int. J. Syst. Evol. Microbiol.">
        <title>Complete genome sequence of Corynebacterium casei LMG S-19264T (=DSM 44701T), isolated from a smear-ripened cheese.</title>
        <authorList>
            <consortium name="US DOE Joint Genome Institute (JGI-PGF)"/>
            <person name="Walter F."/>
            <person name="Albersmeier A."/>
            <person name="Kalinowski J."/>
            <person name="Ruckert C."/>
        </authorList>
    </citation>
    <scope>NUCLEOTIDE SEQUENCE [LARGE SCALE GENOMIC DNA]</scope>
    <source>
        <strain evidence="5 6">CGMCC 1.7286</strain>
    </source>
</reference>
<proteinExistence type="inferred from homology"/>
<dbReference type="RefSeq" id="WP_188859710.1">
    <property type="nucleotide sequence ID" value="NZ_BMLT01000003.1"/>
</dbReference>
<evidence type="ECO:0000256" key="4">
    <source>
        <dbReference type="SAM" id="SignalP"/>
    </source>
</evidence>
<gene>
    <name evidence="5" type="ORF">GCM10011348_13360</name>
</gene>
<dbReference type="InterPro" id="IPR023614">
    <property type="entry name" value="Porin_dom_sf"/>
</dbReference>
<comment type="caution">
    <text evidence="5">The sequence shown here is derived from an EMBL/GenBank/DDBJ whole genome shotgun (WGS) entry which is preliminary data.</text>
</comment>
<name>A0A917ZA20_9GAMM</name>
<dbReference type="Pfam" id="PF03573">
    <property type="entry name" value="OprD"/>
    <property type="match status" value="1"/>
</dbReference>
<evidence type="ECO:0000313" key="5">
    <source>
        <dbReference type="EMBL" id="GGO79336.1"/>
    </source>
</evidence>
<dbReference type="Proteomes" id="UP000599578">
    <property type="component" value="Unassembled WGS sequence"/>
</dbReference>
<dbReference type="EMBL" id="BMLT01000003">
    <property type="protein sequence ID" value="GGO79336.1"/>
    <property type="molecule type" value="Genomic_DNA"/>
</dbReference>
<organism evidence="5 6">
    <name type="scientific">Marinobacterium nitratireducens</name>
    <dbReference type="NCBI Taxonomy" id="518897"/>
    <lineage>
        <taxon>Bacteria</taxon>
        <taxon>Pseudomonadati</taxon>
        <taxon>Pseudomonadota</taxon>
        <taxon>Gammaproteobacteria</taxon>
        <taxon>Oceanospirillales</taxon>
        <taxon>Oceanospirillaceae</taxon>
        <taxon>Marinobacterium</taxon>
    </lineage>
</organism>
<dbReference type="PANTHER" id="PTHR34596">
    <property type="entry name" value="CHITOPORIN"/>
    <property type="match status" value="1"/>
</dbReference>
<evidence type="ECO:0000256" key="3">
    <source>
        <dbReference type="ARBA" id="ARBA00022729"/>
    </source>
</evidence>
<comment type="similarity">
    <text evidence="1">Belongs to the outer membrane porin (Opr) (TC 1.B.25) family.</text>
</comment>
<evidence type="ECO:0000256" key="2">
    <source>
        <dbReference type="ARBA" id="ARBA00022448"/>
    </source>
</evidence>
<accession>A0A917ZA20</accession>
<feature type="signal peptide" evidence="4">
    <location>
        <begin position="1"/>
        <end position="23"/>
    </location>
</feature>
<evidence type="ECO:0008006" key="7">
    <source>
        <dbReference type="Google" id="ProtNLM"/>
    </source>
</evidence>
<keyword evidence="2" id="KW-0813">Transport</keyword>
<evidence type="ECO:0000256" key="1">
    <source>
        <dbReference type="ARBA" id="ARBA00009075"/>
    </source>
</evidence>
<evidence type="ECO:0000313" key="6">
    <source>
        <dbReference type="Proteomes" id="UP000599578"/>
    </source>
</evidence>
<dbReference type="Gene3D" id="2.40.160.10">
    <property type="entry name" value="Porin"/>
    <property type="match status" value="1"/>
</dbReference>
<dbReference type="GO" id="GO:0016020">
    <property type="term" value="C:membrane"/>
    <property type="evidence" value="ECO:0007669"/>
    <property type="project" value="InterPro"/>
</dbReference>
<keyword evidence="3 4" id="KW-0732">Signal</keyword>
<feature type="chain" id="PRO_5037838758" description="Outer membrane porin, OprD family" evidence="4">
    <location>
        <begin position="24"/>
        <end position="448"/>
    </location>
</feature>
<dbReference type="InterPro" id="IPR005318">
    <property type="entry name" value="OM_porin_bac"/>
</dbReference>
<dbReference type="PANTHER" id="PTHR34596:SF2">
    <property type="entry name" value="CHITOPORIN"/>
    <property type="match status" value="1"/>
</dbReference>
<dbReference type="GO" id="GO:0015288">
    <property type="term" value="F:porin activity"/>
    <property type="evidence" value="ECO:0007669"/>
    <property type="project" value="TreeGrafter"/>
</dbReference>
<dbReference type="AlphaFoldDB" id="A0A917ZA20"/>
<sequence>MKFRVWSSLPVLLPLIFSGTVAAAPLGSVVQDSASAVIESLVTDSKFKLRYSQFYWKESGEAGYAGNDRDEWVHALRADYSSGYLFDFIGFDYSFGMADDLYIGDNISNTSNLKYNPADPTHPDGLAGTTQAFLKAKVGDEKIGLDMSLGQKQRHRMLLQDSQSRILPSGTVGYDLDAHVGSLKFYYTEIDKQSPRDDDYWGRNLTNFLGQQIDSVQVYGANYSFDNGLYLAAEQAVAEDYLKRQVAKAQYKMPVAEGNLKLELLGAREQDDGDLFEYDGINGFLPETDDHDARYWEAGITYSRDGYYVGLLHSKITGADFNRPLFSRDYGATYRGTDLFYAFSLEDEAMWKLKAGTDFARWGLPGMRWDMHLAYSDGAEGFDGFRRYEAQSVLQYRFSGELDGLSLAWLSVTHDTEGTPDGVNRTFSGYNITQHDANRIYVNYDIKF</sequence>